<comment type="subcellular location">
    <subcellularLocation>
        <location evidence="2">Chromosome</location>
        <location evidence="2">Telomere</location>
    </subcellularLocation>
    <subcellularLocation>
        <location evidence="1">Nucleus</location>
    </subcellularLocation>
</comment>
<evidence type="ECO:0000256" key="5">
    <source>
        <dbReference type="ARBA" id="ARBA00023242"/>
    </source>
</evidence>
<evidence type="ECO:0000256" key="2">
    <source>
        <dbReference type="ARBA" id="ARBA00004574"/>
    </source>
</evidence>
<keyword evidence="9" id="KW-1185">Reference proteome</keyword>
<keyword evidence="3" id="KW-0158">Chromosome</keyword>
<comment type="caution">
    <text evidence="8">The sequence shown here is derived from an EMBL/GenBank/DDBJ whole genome shotgun (WGS) entry which is preliminary data.</text>
</comment>
<dbReference type="Proteomes" id="UP000886523">
    <property type="component" value="Unassembled WGS sequence"/>
</dbReference>
<organism evidence="8 9">
    <name type="scientific">Hydnum rufescens UP504</name>
    <dbReference type="NCBI Taxonomy" id="1448309"/>
    <lineage>
        <taxon>Eukaryota</taxon>
        <taxon>Fungi</taxon>
        <taxon>Dikarya</taxon>
        <taxon>Basidiomycota</taxon>
        <taxon>Agaricomycotina</taxon>
        <taxon>Agaricomycetes</taxon>
        <taxon>Cantharellales</taxon>
        <taxon>Hydnaceae</taxon>
        <taxon>Hydnum</taxon>
    </lineage>
</organism>
<gene>
    <name evidence="8" type="ORF">BS47DRAFT_453479</name>
</gene>
<feature type="compositionally biased region" description="Polar residues" evidence="6">
    <location>
        <begin position="168"/>
        <end position="179"/>
    </location>
</feature>
<evidence type="ECO:0000256" key="1">
    <source>
        <dbReference type="ARBA" id="ARBA00004123"/>
    </source>
</evidence>
<protein>
    <recommendedName>
        <fullName evidence="7">Shelterin complex subunit TPP1/Est3 domain-containing protein</fullName>
    </recommendedName>
</protein>
<dbReference type="GO" id="GO:0005697">
    <property type="term" value="C:telomerase holoenzyme complex"/>
    <property type="evidence" value="ECO:0007669"/>
    <property type="project" value="InterPro"/>
</dbReference>
<dbReference type="EMBL" id="MU129118">
    <property type="protein sequence ID" value="KAF9506269.1"/>
    <property type="molecule type" value="Genomic_DNA"/>
</dbReference>
<reference evidence="8" key="1">
    <citation type="journal article" date="2020" name="Nat. Commun.">
        <title>Large-scale genome sequencing of mycorrhizal fungi provides insights into the early evolution of symbiotic traits.</title>
        <authorList>
            <person name="Miyauchi S."/>
            <person name="Kiss E."/>
            <person name="Kuo A."/>
            <person name="Drula E."/>
            <person name="Kohler A."/>
            <person name="Sanchez-Garcia M."/>
            <person name="Morin E."/>
            <person name="Andreopoulos B."/>
            <person name="Barry K.W."/>
            <person name="Bonito G."/>
            <person name="Buee M."/>
            <person name="Carver A."/>
            <person name="Chen C."/>
            <person name="Cichocki N."/>
            <person name="Clum A."/>
            <person name="Culley D."/>
            <person name="Crous P.W."/>
            <person name="Fauchery L."/>
            <person name="Girlanda M."/>
            <person name="Hayes R.D."/>
            <person name="Keri Z."/>
            <person name="LaButti K."/>
            <person name="Lipzen A."/>
            <person name="Lombard V."/>
            <person name="Magnuson J."/>
            <person name="Maillard F."/>
            <person name="Murat C."/>
            <person name="Nolan M."/>
            <person name="Ohm R.A."/>
            <person name="Pangilinan J."/>
            <person name="Pereira M.F."/>
            <person name="Perotto S."/>
            <person name="Peter M."/>
            <person name="Pfister S."/>
            <person name="Riley R."/>
            <person name="Sitrit Y."/>
            <person name="Stielow J.B."/>
            <person name="Szollosi G."/>
            <person name="Zifcakova L."/>
            <person name="Stursova M."/>
            <person name="Spatafora J.W."/>
            <person name="Tedersoo L."/>
            <person name="Vaario L.M."/>
            <person name="Yamada A."/>
            <person name="Yan M."/>
            <person name="Wang P."/>
            <person name="Xu J."/>
            <person name="Bruns T."/>
            <person name="Baldrian P."/>
            <person name="Vilgalys R."/>
            <person name="Dunand C."/>
            <person name="Henrissat B."/>
            <person name="Grigoriev I.V."/>
            <person name="Hibbett D."/>
            <person name="Nagy L.G."/>
            <person name="Martin F.M."/>
        </authorList>
    </citation>
    <scope>NUCLEOTIDE SEQUENCE</scope>
    <source>
        <strain evidence="8">UP504</strain>
    </source>
</reference>
<evidence type="ECO:0000256" key="6">
    <source>
        <dbReference type="SAM" id="MobiDB-lite"/>
    </source>
</evidence>
<evidence type="ECO:0000313" key="8">
    <source>
        <dbReference type="EMBL" id="KAF9506269.1"/>
    </source>
</evidence>
<keyword evidence="4" id="KW-0779">Telomere</keyword>
<evidence type="ECO:0000256" key="4">
    <source>
        <dbReference type="ARBA" id="ARBA00022895"/>
    </source>
</evidence>
<dbReference type="OrthoDB" id="3144405at2759"/>
<evidence type="ECO:0000259" key="7">
    <source>
        <dbReference type="Pfam" id="PF10341"/>
    </source>
</evidence>
<accession>A0A9P6AI59</accession>
<dbReference type="Pfam" id="PF10341">
    <property type="entry name" value="TPP1"/>
    <property type="match status" value="1"/>
</dbReference>
<dbReference type="AlphaFoldDB" id="A0A9P6AI59"/>
<dbReference type="GO" id="GO:0007004">
    <property type="term" value="P:telomere maintenance via telomerase"/>
    <property type="evidence" value="ECO:0007669"/>
    <property type="project" value="InterPro"/>
</dbReference>
<dbReference type="InterPro" id="IPR019437">
    <property type="entry name" value="TPP1/Est3"/>
</dbReference>
<feature type="region of interest" description="Disordered" evidence="6">
    <location>
        <begin position="168"/>
        <end position="209"/>
    </location>
</feature>
<dbReference type="GO" id="GO:0000781">
    <property type="term" value="C:chromosome, telomeric region"/>
    <property type="evidence" value="ECO:0007669"/>
    <property type="project" value="UniProtKB-SubCell"/>
</dbReference>
<dbReference type="GO" id="GO:0042162">
    <property type="term" value="F:telomeric DNA binding"/>
    <property type="evidence" value="ECO:0007669"/>
    <property type="project" value="InterPro"/>
</dbReference>
<evidence type="ECO:0000313" key="9">
    <source>
        <dbReference type="Proteomes" id="UP000886523"/>
    </source>
</evidence>
<feature type="compositionally biased region" description="Polar residues" evidence="6">
    <location>
        <begin position="188"/>
        <end position="198"/>
    </location>
</feature>
<evidence type="ECO:0000256" key="3">
    <source>
        <dbReference type="ARBA" id="ARBA00022454"/>
    </source>
</evidence>
<proteinExistence type="predicted"/>
<keyword evidence="5" id="KW-0539">Nucleus</keyword>
<name>A0A9P6AI59_9AGAM</name>
<sequence length="264" mass="30277">MSDLVRPWLRRALLEYGQRQTAFERDLEGKYCQITKWLNSRDTDELVWAEVSDSDVIISVQFSPQSARLFEEKWKRRLSKDTRWGVITLLSFRPNFARVPTFNDEEHLNLRVEDFRWEGSEGEACFGNPRDIAGYDEFATWHREWNTGRRDDIQEKLLRFPLPPKYMNKTSVPRNNSHSIGIPGAQPKTKTVGQSSESGRQKSKKSEIGAQAVAKLESQLWDTPLSIPKRRSPLDCQQFDSQCCPRCQPGGFGPGTILGPQSAT</sequence>
<feature type="domain" description="Shelterin complex subunit TPP1/Est3" evidence="7">
    <location>
        <begin position="7"/>
        <end position="133"/>
    </location>
</feature>